<dbReference type="Proteomes" id="UP000488936">
    <property type="component" value="Unassembled WGS sequence"/>
</dbReference>
<dbReference type="EMBL" id="WMJY01000056">
    <property type="protein sequence ID" value="MTH31005.1"/>
    <property type="molecule type" value="Genomic_DNA"/>
</dbReference>
<name>A0A7K1GQ20_9FLAO</name>
<dbReference type="GO" id="GO:0000155">
    <property type="term" value="F:phosphorelay sensor kinase activity"/>
    <property type="evidence" value="ECO:0007669"/>
    <property type="project" value="InterPro"/>
</dbReference>
<evidence type="ECO:0000256" key="7">
    <source>
        <dbReference type="ARBA" id="ARBA00022777"/>
    </source>
</evidence>
<dbReference type="PROSITE" id="PS50109">
    <property type="entry name" value="HIS_KIN"/>
    <property type="match status" value="1"/>
</dbReference>
<evidence type="ECO:0000256" key="2">
    <source>
        <dbReference type="ARBA" id="ARBA00004370"/>
    </source>
</evidence>
<keyword evidence="8 10" id="KW-1133">Transmembrane helix</keyword>
<organism evidence="12 13">
    <name type="scientific">Myroides pelagicus</name>
    <dbReference type="NCBI Taxonomy" id="270914"/>
    <lineage>
        <taxon>Bacteria</taxon>
        <taxon>Pseudomonadati</taxon>
        <taxon>Bacteroidota</taxon>
        <taxon>Flavobacteriia</taxon>
        <taxon>Flavobacteriales</taxon>
        <taxon>Flavobacteriaceae</taxon>
        <taxon>Myroides</taxon>
    </lineage>
</organism>
<dbReference type="CDD" id="cd00082">
    <property type="entry name" value="HisKA"/>
    <property type="match status" value="1"/>
</dbReference>
<keyword evidence="4" id="KW-0597">Phosphoprotein</keyword>
<evidence type="ECO:0000259" key="11">
    <source>
        <dbReference type="PROSITE" id="PS50109"/>
    </source>
</evidence>
<evidence type="ECO:0000313" key="13">
    <source>
        <dbReference type="Proteomes" id="UP000488936"/>
    </source>
</evidence>
<evidence type="ECO:0000256" key="10">
    <source>
        <dbReference type="SAM" id="Phobius"/>
    </source>
</evidence>
<proteinExistence type="predicted"/>
<evidence type="ECO:0000256" key="8">
    <source>
        <dbReference type="ARBA" id="ARBA00022989"/>
    </source>
</evidence>
<dbReference type="SUPFAM" id="SSF47384">
    <property type="entry name" value="Homodimeric domain of signal transducing histidine kinase"/>
    <property type="match status" value="1"/>
</dbReference>
<evidence type="ECO:0000256" key="1">
    <source>
        <dbReference type="ARBA" id="ARBA00000085"/>
    </source>
</evidence>
<dbReference type="Gene3D" id="3.30.565.10">
    <property type="entry name" value="Histidine kinase-like ATPase, C-terminal domain"/>
    <property type="match status" value="1"/>
</dbReference>
<evidence type="ECO:0000256" key="5">
    <source>
        <dbReference type="ARBA" id="ARBA00022679"/>
    </source>
</evidence>
<dbReference type="InterPro" id="IPR036890">
    <property type="entry name" value="HATPase_C_sf"/>
</dbReference>
<comment type="catalytic activity">
    <reaction evidence="1">
        <text>ATP + protein L-histidine = ADP + protein N-phospho-L-histidine.</text>
        <dbReference type="EC" id="2.7.13.3"/>
    </reaction>
</comment>
<dbReference type="AlphaFoldDB" id="A0A7K1GQ20"/>
<dbReference type="PRINTS" id="PR00344">
    <property type="entry name" value="BCTRLSENSOR"/>
</dbReference>
<keyword evidence="13" id="KW-1185">Reference proteome</keyword>
<comment type="subcellular location">
    <subcellularLocation>
        <location evidence="2">Membrane</location>
    </subcellularLocation>
</comment>
<feature type="transmembrane region" description="Helical" evidence="10">
    <location>
        <begin position="155"/>
        <end position="176"/>
    </location>
</feature>
<keyword evidence="9 10" id="KW-0472">Membrane</keyword>
<gene>
    <name evidence="12" type="ORF">GJV77_14115</name>
</gene>
<reference evidence="12 13" key="1">
    <citation type="journal article" date="2006" name="Int. J. Syst. Evol. Microbiol.">
        <title>Myroides pelagicus sp. nov., isolated from seawater in Thailand.</title>
        <authorList>
            <person name="Yoon J."/>
            <person name="Maneerat S."/>
            <person name="Kawai F."/>
            <person name="Yokota A."/>
        </authorList>
    </citation>
    <scope>NUCLEOTIDE SEQUENCE [LARGE SCALE GENOMIC DNA]</scope>
    <source>
        <strain evidence="12 13">SM1T</strain>
    </source>
</reference>
<dbReference type="PANTHER" id="PTHR45436:SF5">
    <property type="entry name" value="SENSOR HISTIDINE KINASE TRCS"/>
    <property type="match status" value="1"/>
</dbReference>
<evidence type="ECO:0000256" key="4">
    <source>
        <dbReference type="ARBA" id="ARBA00022553"/>
    </source>
</evidence>
<dbReference type="Gene3D" id="1.10.287.130">
    <property type="match status" value="1"/>
</dbReference>
<dbReference type="SUPFAM" id="SSF55874">
    <property type="entry name" value="ATPase domain of HSP90 chaperone/DNA topoisomerase II/histidine kinase"/>
    <property type="match status" value="1"/>
</dbReference>
<dbReference type="Pfam" id="PF02518">
    <property type="entry name" value="HATPase_c"/>
    <property type="match status" value="1"/>
</dbReference>
<dbReference type="Gene3D" id="6.10.340.10">
    <property type="match status" value="1"/>
</dbReference>
<dbReference type="InterPro" id="IPR005467">
    <property type="entry name" value="His_kinase_dom"/>
</dbReference>
<dbReference type="InterPro" id="IPR004358">
    <property type="entry name" value="Sig_transdc_His_kin-like_C"/>
</dbReference>
<evidence type="ECO:0000256" key="6">
    <source>
        <dbReference type="ARBA" id="ARBA00022692"/>
    </source>
</evidence>
<dbReference type="PANTHER" id="PTHR45436">
    <property type="entry name" value="SENSOR HISTIDINE KINASE YKOH"/>
    <property type="match status" value="1"/>
</dbReference>
<feature type="domain" description="Histidine kinase" evidence="11">
    <location>
        <begin position="239"/>
        <end position="453"/>
    </location>
</feature>
<keyword evidence="6 10" id="KW-0812">Transmembrane</keyword>
<sequence length="455" mass="52031">MKIRTRLSLQFLGLFAILLLAVLVTIYTIVASQWQKNFYRQLEDRAVTVGHNYLAEDNFTTDEYNEVRLQFPRTLPKEEIRIYDARDYTPTFISEGQLKWDKSLLSTITKEHKLYKKKNNVYIVGIYYQDNEGDFIIMAKAIDEMGSAALHQLRTVMLMGLLIALIITFLLSRLFAQYLLTPITNIIYHIQDKNIKTLEEPISTEGMSKDEIHTLSQTINTLFKRLHESFENQQAFASHASHELKTPIASVLGNAEIALRQPREREEYEQVLKGVVKDAIHMDQIISNLLALSQIDSSVYTLNPICFEEFWFATIDHLIAQKSDININLNIDTDQDLHSLYLEGISQLLELAIINIILNADKFSNSQTVDLNMTTTNKEIVISVTDKGIGIKKEDLEKLTLPFFRSSNAFGVKGTGLGLSLSSKIINLHKGRLTIDSELNKFTTVTIYIPYIKRD</sequence>
<dbReference type="InterPro" id="IPR036097">
    <property type="entry name" value="HisK_dim/P_sf"/>
</dbReference>
<dbReference type="SMART" id="SM00387">
    <property type="entry name" value="HATPase_c"/>
    <property type="match status" value="1"/>
</dbReference>
<keyword evidence="7" id="KW-0418">Kinase</keyword>
<evidence type="ECO:0000256" key="9">
    <source>
        <dbReference type="ARBA" id="ARBA00023136"/>
    </source>
</evidence>
<dbReference type="SMART" id="SM00388">
    <property type="entry name" value="HisKA"/>
    <property type="match status" value="1"/>
</dbReference>
<dbReference type="InterPro" id="IPR050428">
    <property type="entry name" value="TCS_sensor_his_kinase"/>
</dbReference>
<feature type="transmembrane region" description="Helical" evidence="10">
    <location>
        <begin position="12"/>
        <end position="30"/>
    </location>
</feature>
<keyword evidence="5" id="KW-0808">Transferase</keyword>
<dbReference type="OrthoDB" id="594725at2"/>
<dbReference type="EC" id="2.7.13.3" evidence="3"/>
<dbReference type="RefSeq" id="WP_155036971.1">
    <property type="nucleotide sequence ID" value="NZ_JAYMMG010000007.1"/>
</dbReference>
<dbReference type="InterPro" id="IPR003594">
    <property type="entry name" value="HATPase_dom"/>
</dbReference>
<accession>A0A7K1GQ20</accession>
<dbReference type="Pfam" id="PF00512">
    <property type="entry name" value="HisKA"/>
    <property type="match status" value="1"/>
</dbReference>
<dbReference type="InterPro" id="IPR003661">
    <property type="entry name" value="HisK_dim/P_dom"/>
</dbReference>
<protein>
    <recommendedName>
        <fullName evidence="3">histidine kinase</fullName>
        <ecNumber evidence="3">2.7.13.3</ecNumber>
    </recommendedName>
</protein>
<dbReference type="GO" id="GO:0005886">
    <property type="term" value="C:plasma membrane"/>
    <property type="evidence" value="ECO:0007669"/>
    <property type="project" value="TreeGrafter"/>
</dbReference>
<evidence type="ECO:0000256" key="3">
    <source>
        <dbReference type="ARBA" id="ARBA00012438"/>
    </source>
</evidence>
<evidence type="ECO:0000313" key="12">
    <source>
        <dbReference type="EMBL" id="MTH31005.1"/>
    </source>
</evidence>
<comment type="caution">
    <text evidence="12">The sequence shown here is derived from an EMBL/GenBank/DDBJ whole genome shotgun (WGS) entry which is preliminary data.</text>
</comment>